<feature type="non-terminal residue" evidence="1">
    <location>
        <position position="1"/>
    </location>
</feature>
<dbReference type="PROSITE" id="PS51365">
    <property type="entry name" value="RENAL_DIPEPTIDASE_2"/>
    <property type="match status" value="1"/>
</dbReference>
<protein>
    <recommendedName>
        <fullName evidence="2">Membrane dipeptidase</fullName>
    </recommendedName>
</protein>
<accession>X1BUP1</accession>
<dbReference type="PANTHER" id="PTHR10443">
    <property type="entry name" value="MICROSOMAL DIPEPTIDASE"/>
    <property type="match status" value="1"/>
</dbReference>
<gene>
    <name evidence="1" type="ORF">S01H4_49351</name>
</gene>
<dbReference type="EMBL" id="BART01027910">
    <property type="protein sequence ID" value="GAG98780.1"/>
    <property type="molecule type" value="Genomic_DNA"/>
</dbReference>
<dbReference type="GO" id="GO:0070573">
    <property type="term" value="F:metallodipeptidase activity"/>
    <property type="evidence" value="ECO:0007669"/>
    <property type="project" value="InterPro"/>
</dbReference>
<dbReference type="PANTHER" id="PTHR10443:SF12">
    <property type="entry name" value="DIPEPTIDASE"/>
    <property type="match status" value="1"/>
</dbReference>
<comment type="caution">
    <text evidence="1">The sequence shown here is derived from an EMBL/GenBank/DDBJ whole genome shotgun (WGS) entry which is preliminary data.</text>
</comment>
<dbReference type="Gene3D" id="3.20.20.140">
    <property type="entry name" value="Metal-dependent hydrolases"/>
    <property type="match status" value="1"/>
</dbReference>
<sequence>DEIVAIAEKGGIIGLVTKSNWIKINGLHKGTTVNNYLDHFDHVINLVGIDHVGIGLDIGGANPPLGKYPHELSDESLFTQRFPELTGPTADHPMYTPGYPIENVHPVDLSPPYPKTINITRGLVARGYSDKDILKVLGGNFLRVFKKVWK</sequence>
<dbReference type="InterPro" id="IPR032466">
    <property type="entry name" value="Metal_Hydrolase"/>
</dbReference>
<dbReference type="Pfam" id="PF01244">
    <property type="entry name" value="Peptidase_M19"/>
    <property type="match status" value="1"/>
</dbReference>
<dbReference type="AlphaFoldDB" id="X1BUP1"/>
<proteinExistence type="predicted"/>
<dbReference type="GO" id="GO:0006508">
    <property type="term" value="P:proteolysis"/>
    <property type="evidence" value="ECO:0007669"/>
    <property type="project" value="InterPro"/>
</dbReference>
<reference evidence="1" key="1">
    <citation type="journal article" date="2014" name="Front. Microbiol.">
        <title>High frequency of phylogenetically diverse reductive dehalogenase-homologous genes in deep subseafloor sedimentary metagenomes.</title>
        <authorList>
            <person name="Kawai M."/>
            <person name="Futagami T."/>
            <person name="Toyoda A."/>
            <person name="Takaki Y."/>
            <person name="Nishi S."/>
            <person name="Hori S."/>
            <person name="Arai W."/>
            <person name="Tsubouchi T."/>
            <person name="Morono Y."/>
            <person name="Uchiyama I."/>
            <person name="Ito T."/>
            <person name="Fujiyama A."/>
            <person name="Inagaki F."/>
            <person name="Takami H."/>
        </authorList>
    </citation>
    <scope>NUCLEOTIDE SEQUENCE</scope>
    <source>
        <strain evidence="1">Expedition CK06-06</strain>
    </source>
</reference>
<name>X1BUP1_9ZZZZ</name>
<evidence type="ECO:0000313" key="1">
    <source>
        <dbReference type="EMBL" id="GAG98780.1"/>
    </source>
</evidence>
<dbReference type="SUPFAM" id="SSF51556">
    <property type="entry name" value="Metallo-dependent hydrolases"/>
    <property type="match status" value="1"/>
</dbReference>
<organism evidence="1">
    <name type="scientific">marine sediment metagenome</name>
    <dbReference type="NCBI Taxonomy" id="412755"/>
    <lineage>
        <taxon>unclassified sequences</taxon>
        <taxon>metagenomes</taxon>
        <taxon>ecological metagenomes</taxon>
    </lineage>
</organism>
<dbReference type="InterPro" id="IPR008257">
    <property type="entry name" value="Pept_M19"/>
</dbReference>
<evidence type="ECO:0008006" key="2">
    <source>
        <dbReference type="Google" id="ProtNLM"/>
    </source>
</evidence>